<evidence type="ECO:0000256" key="1">
    <source>
        <dbReference type="SAM" id="MobiDB-lite"/>
    </source>
</evidence>
<accession>A0A7S1UX71</accession>
<feature type="region of interest" description="Disordered" evidence="1">
    <location>
        <begin position="129"/>
        <end position="155"/>
    </location>
</feature>
<dbReference type="AlphaFoldDB" id="A0A7S1UX71"/>
<proteinExistence type="predicted"/>
<evidence type="ECO:0000313" key="2">
    <source>
        <dbReference type="EMBL" id="CAD9279409.1"/>
    </source>
</evidence>
<organism evidence="2">
    <name type="scientific">Grammatophora oceanica</name>
    <dbReference type="NCBI Taxonomy" id="210454"/>
    <lineage>
        <taxon>Eukaryota</taxon>
        <taxon>Sar</taxon>
        <taxon>Stramenopiles</taxon>
        <taxon>Ochrophyta</taxon>
        <taxon>Bacillariophyta</taxon>
        <taxon>Fragilariophyceae</taxon>
        <taxon>Fragilariophycidae</taxon>
        <taxon>Rhabdonematales</taxon>
        <taxon>Grammatophoraceae</taxon>
        <taxon>Grammatophora</taxon>
    </lineage>
</organism>
<dbReference type="EMBL" id="HBGK01016523">
    <property type="protein sequence ID" value="CAD9279409.1"/>
    <property type="molecule type" value="Transcribed_RNA"/>
</dbReference>
<sequence>MWNRREGRHQRNPATSTIVTLPLNQQQRHLAASALADSIMNTPPARMSTVPGVGVGVAFQGTWNVNHSTDLLTTSTSRHRGFMSRAAAEQLVANMTSAQILQEMNIMPPASGLGNAVATAQPLQVVGTSSTSASVEPQRPNLVQPPKKRKTGRKRKTTVIKDLNELTEEDVMKASCDDLYLYLVKFNHKPRPSKKEKRQHELLKVARNHRVASSSANI</sequence>
<name>A0A7S1UX71_9STRA</name>
<protein>
    <submittedName>
        <fullName evidence="2">Uncharacterized protein</fullName>
    </submittedName>
</protein>
<gene>
    <name evidence="2" type="ORF">GOCE00092_LOCUS8318</name>
</gene>
<reference evidence="2" key="1">
    <citation type="submission" date="2021-01" db="EMBL/GenBank/DDBJ databases">
        <authorList>
            <person name="Corre E."/>
            <person name="Pelletier E."/>
            <person name="Niang G."/>
            <person name="Scheremetjew M."/>
            <person name="Finn R."/>
            <person name="Kale V."/>
            <person name="Holt S."/>
            <person name="Cochrane G."/>
            <person name="Meng A."/>
            <person name="Brown T."/>
            <person name="Cohen L."/>
        </authorList>
    </citation>
    <scope>NUCLEOTIDE SEQUENCE</scope>
    <source>
        <strain evidence="2">CCMP 410</strain>
    </source>
</reference>
<feature type="compositionally biased region" description="Basic residues" evidence="1">
    <location>
        <begin position="146"/>
        <end position="155"/>
    </location>
</feature>